<keyword evidence="6 10" id="KW-0793">Thylakoid</keyword>
<evidence type="ECO:0000313" key="11">
    <source>
        <dbReference type="EMBL" id="QOW07496.1"/>
    </source>
</evidence>
<protein>
    <recommendedName>
        <fullName evidence="10">Cytochrome b6-f complex subunit 6</fullName>
    </recommendedName>
    <alternativeName>
        <fullName evidence="10">Cytochrome b6-f complex subunit PetL</fullName>
    </alternativeName>
    <alternativeName>
        <fullName evidence="10">Cytochrome b6-f complex subunit VI</fullName>
    </alternativeName>
</protein>
<evidence type="ECO:0000256" key="7">
    <source>
        <dbReference type="ARBA" id="ARBA00023136"/>
    </source>
</evidence>
<dbReference type="GO" id="GO:0009055">
    <property type="term" value="F:electron transfer activity"/>
    <property type="evidence" value="ECO:0007669"/>
    <property type="project" value="InterPro"/>
</dbReference>
<evidence type="ECO:0000256" key="5">
    <source>
        <dbReference type="ARBA" id="ARBA00022989"/>
    </source>
</evidence>
<comment type="function">
    <text evidence="8 10">Component of the cytochrome b6-f complex, which mediates electron transfer between photosystem II (PSII) and photosystem I (PSI), cyclic electron flow around PSI, and state transitions. PetL is important for photoautotrophic growth as well as for electron transfer efficiency and stability of the cytochrome b6-f complex.</text>
</comment>
<dbReference type="EMBL" id="MT226925">
    <property type="protein sequence ID" value="QOW07496.1"/>
    <property type="molecule type" value="Genomic_DNA"/>
</dbReference>
<accession>A0A7S6U9Y7</accession>
<gene>
    <name evidence="10 11" type="primary">petL</name>
</gene>
<sequence>MNLFIYYLILLGFAFALASGLFIGLTAIKLI</sequence>
<keyword evidence="11" id="KW-0934">Plastid</keyword>
<keyword evidence="10" id="KW-0602">Photosynthesis</keyword>
<dbReference type="GeneID" id="63377776"/>
<dbReference type="GO" id="GO:0015979">
    <property type="term" value="P:photosynthesis"/>
    <property type="evidence" value="ECO:0007669"/>
    <property type="project" value="UniProtKB-KW"/>
</dbReference>
<dbReference type="AlphaFoldDB" id="A0A7S6U9Y7"/>
<dbReference type="InterPro" id="IPR007802">
    <property type="entry name" value="Cyt_b6/f_cplx_su6"/>
</dbReference>
<dbReference type="HAMAP" id="MF_00433">
    <property type="entry name" value="Cytb6_f_PetL"/>
    <property type="match status" value="1"/>
</dbReference>
<keyword evidence="3 10" id="KW-0812">Transmembrane</keyword>
<keyword evidence="11" id="KW-0150">Chloroplast</keyword>
<keyword evidence="2 10" id="KW-0813">Transport</keyword>
<dbReference type="RefSeq" id="YP_010032289.1">
    <property type="nucleotide sequence ID" value="NC_053868.1"/>
</dbReference>
<keyword evidence="7 10" id="KW-0472">Membrane</keyword>
<proteinExistence type="inferred from homology"/>
<evidence type="ECO:0000256" key="2">
    <source>
        <dbReference type="ARBA" id="ARBA00022448"/>
    </source>
</evidence>
<feature type="transmembrane region" description="Helical" evidence="10">
    <location>
        <begin position="6"/>
        <end position="28"/>
    </location>
</feature>
<reference evidence="11" key="1">
    <citation type="submission" date="2020-03" db="EMBL/GenBank/DDBJ databases">
        <title>Schizocladia ischiensis organellar genomes: estimating the origin of multicellularity in heterokonts and the emergence of shallow ocean ecosystems.</title>
        <authorList>
            <person name="Phillips N.E."/>
            <person name="Braun E.L."/>
            <person name="Boore J."/>
            <person name="Cheda B."/>
            <person name="Salomon M.P."/>
        </authorList>
    </citation>
    <scope>NUCLEOTIDE SEQUENCE</scope>
</reference>
<dbReference type="GO" id="GO:0009535">
    <property type="term" value="C:chloroplast thylakoid membrane"/>
    <property type="evidence" value="ECO:0007669"/>
    <property type="project" value="UniProtKB-SubCell"/>
</dbReference>
<name>A0A7S6U9Y7_9STRA</name>
<comment type="subcellular location">
    <subcellularLocation>
        <location evidence="1">Membrane</location>
        <topology evidence="1">Single-pass membrane protein</topology>
    </subcellularLocation>
    <subcellularLocation>
        <location evidence="10">Plastid</location>
        <location evidence="10">Chloroplast thylakoid membrane</location>
        <topology evidence="10">Single-pass membrane protein</topology>
    </subcellularLocation>
</comment>
<evidence type="ECO:0000256" key="4">
    <source>
        <dbReference type="ARBA" id="ARBA00022982"/>
    </source>
</evidence>
<organism evidence="11">
    <name type="scientific">Schizocladia ischiensis</name>
    <dbReference type="NCBI Taxonomy" id="196139"/>
    <lineage>
        <taxon>Eukaryota</taxon>
        <taxon>Sar</taxon>
        <taxon>Stramenopiles</taxon>
        <taxon>Ochrophyta</taxon>
        <taxon>PX clade</taxon>
        <taxon>Schizocladiophyceae</taxon>
        <taxon>Schizocladiales</taxon>
        <taxon>Schizocladiaceae</taxon>
        <taxon>Schizocladia</taxon>
    </lineage>
</organism>
<comment type="similarity">
    <text evidence="10">Belongs to the PetL family.</text>
</comment>
<evidence type="ECO:0000256" key="9">
    <source>
        <dbReference type="ARBA" id="ARBA00025834"/>
    </source>
</evidence>
<evidence type="ECO:0000256" key="8">
    <source>
        <dbReference type="ARBA" id="ARBA00025197"/>
    </source>
</evidence>
<evidence type="ECO:0000256" key="3">
    <source>
        <dbReference type="ARBA" id="ARBA00022692"/>
    </source>
</evidence>
<keyword evidence="5 10" id="KW-1133">Transmembrane helix</keyword>
<dbReference type="Pfam" id="PF05115">
    <property type="entry name" value="PetL"/>
    <property type="match status" value="1"/>
</dbReference>
<evidence type="ECO:0000256" key="10">
    <source>
        <dbReference type="HAMAP-Rule" id="MF_00433"/>
    </source>
</evidence>
<keyword evidence="4 10" id="KW-0249">Electron transport</keyword>
<evidence type="ECO:0000256" key="6">
    <source>
        <dbReference type="ARBA" id="ARBA00023078"/>
    </source>
</evidence>
<comment type="subunit">
    <text evidence="9 10">The 4 large subunits of the cytochrome b6-f complex are cytochrome b6, subunit IV (17 kDa polypeptide, PetD), cytochrome f and the Rieske protein, while the 4 small subunits are PetG, PetL, PetM and PetN. The complex functions as a dimer.</text>
</comment>
<dbReference type="GO" id="GO:0009512">
    <property type="term" value="C:cytochrome b6f complex"/>
    <property type="evidence" value="ECO:0007669"/>
    <property type="project" value="InterPro"/>
</dbReference>
<evidence type="ECO:0000256" key="1">
    <source>
        <dbReference type="ARBA" id="ARBA00004167"/>
    </source>
</evidence>
<geneLocation type="chloroplast" evidence="11"/>